<keyword evidence="3" id="KW-1185">Reference proteome</keyword>
<dbReference type="AlphaFoldDB" id="A0A4P9WLB0"/>
<protein>
    <submittedName>
        <fullName evidence="2">Uncharacterized protein</fullName>
    </submittedName>
</protein>
<organism evidence="2 3">
    <name type="scientific">Blyttiomyces helicus</name>
    <dbReference type="NCBI Taxonomy" id="388810"/>
    <lineage>
        <taxon>Eukaryota</taxon>
        <taxon>Fungi</taxon>
        <taxon>Fungi incertae sedis</taxon>
        <taxon>Chytridiomycota</taxon>
        <taxon>Chytridiomycota incertae sedis</taxon>
        <taxon>Chytridiomycetes</taxon>
        <taxon>Chytridiomycetes incertae sedis</taxon>
        <taxon>Blyttiomyces</taxon>
    </lineage>
</organism>
<sequence>MTPEGARARGALAKTYCGKRSLQSRMWRGRGRLDREAESGHVVGQIGRGPIERGACISARGLPRRTPQNVHEMRPGFMRIVERQPMGMNYLGFRLNLLHRALPDTILPWNQKSRRDRTTQRPAACLALRRHLPETILPTINPPSAMGANCKSFLRGETKKPETSGKARTSTPRAQAHRLSNGLSKAGEETPPGPLAWMTLIHRRQTLSHYFWMVQCPSHRQNTRVAAARSGSSDWFSFPSLVCLRRCKQSRAPSFIRRQRTSNNLLPAKDLTKSERRSAFSSPSSCSRNR</sequence>
<feature type="region of interest" description="Disordered" evidence="1">
    <location>
        <begin position="155"/>
        <end position="190"/>
    </location>
</feature>
<name>A0A4P9WLB0_9FUNG</name>
<feature type="compositionally biased region" description="Basic and acidic residues" evidence="1">
    <location>
        <begin position="155"/>
        <end position="165"/>
    </location>
</feature>
<evidence type="ECO:0000256" key="1">
    <source>
        <dbReference type="SAM" id="MobiDB-lite"/>
    </source>
</evidence>
<reference evidence="3" key="1">
    <citation type="journal article" date="2018" name="Nat. Microbiol.">
        <title>Leveraging single-cell genomics to expand the fungal tree of life.</title>
        <authorList>
            <person name="Ahrendt S.R."/>
            <person name="Quandt C.A."/>
            <person name="Ciobanu D."/>
            <person name="Clum A."/>
            <person name="Salamov A."/>
            <person name="Andreopoulos B."/>
            <person name="Cheng J.F."/>
            <person name="Woyke T."/>
            <person name="Pelin A."/>
            <person name="Henrissat B."/>
            <person name="Reynolds N.K."/>
            <person name="Benny G.L."/>
            <person name="Smith M.E."/>
            <person name="James T.Y."/>
            <person name="Grigoriev I.V."/>
        </authorList>
    </citation>
    <scope>NUCLEOTIDE SEQUENCE [LARGE SCALE GENOMIC DNA]</scope>
</reference>
<dbReference type="EMBL" id="KZ995073">
    <property type="protein sequence ID" value="RKO91426.1"/>
    <property type="molecule type" value="Genomic_DNA"/>
</dbReference>
<proteinExistence type="predicted"/>
<accession>A0A4P9WLB0</accession>
<feature type="region of interest" description="Disordered" evidence="1">
    <location>
        <begin position="258"/>
        <end position="290"/>
    </location>
</feature>
<feature type="compositionally biased region" description="Low complexity" evidence="1">
    <location>
        <begin position="279"/>
        <end position="290"/>
    </location>
</feature>
<evidence type="ECO:0000313" key="2">
    <source>
        <dbReference type="EMBL" id="RKO91426.1"/>
    </source>
</evidence>
<dbReference type="Proteomes" id="UP000269721">
    <property type="component" value="Unassembled WGS sequence"/>
</dbReference>
<evidence type="ECO:0000313" key="3">
    <source>
        <dbReference type="Proteomes" id="UP000269721"/>
    </source>
</evidence>
<gene>
    <name evidence="2" type="ORF">BDK51DRAFT_52813</name>
</gene>